<feature type="domain" description="HTH marR-type" evidence="1">
    <location>
        <begin position="8"/>
        <end position="136"/>
    </location>
</feature>
<dbReference type="OrthoDB" id="8966183at2"/>
<keyword evidence="2" id="KW-0238">DNA-binding</keyword>
<dbReference type="Gene3D" id="1.10.10.10">
    <property type="entry name" value="Winged helix-like DNA-binding domain superfamily/Winged helix DNA-binding domain"/>
    <property type="match status" value="1"/>
</dbReference>
<dbReference type="InterPro" id="IPR052526">
    <property type="entry name" value="HTH-type_Bedaq_tolerance"/>
</dbReference>
<dbReference type="SUPFAM" id="SSF46785">
    <property type="entry name" value="Winged helix' DNA-binding domain"/>
    <property type="match status" value="1"/>
</dbReference>
<dbReference type="Proteomes" id="UP000198415">
    <property type="component" value="Unassembled WGS sequence"/>
</dbReference>
<dbReference type="SMART" id="SM00347">
    <property type="entry name" value="HTH_MARR"/>
    <property type="match status" value="1"/>
</dbReference>
<dbReference type="InterPro" id="IPR000835">
    <property type="entry name" value="HTH_MarR-typ"/>
</dbReference>
<evidence type="ECO:0000313" key="3">
    <source>
        <dbReference type="Proteomes" id="UP000198415"/>
    </source>
</evidence>
<gene>
    <name evidence="2" type="ORF">SAMN06264365_11467</name>
</gene>
<dbReference type="PANTHER" id="PTHR39515">
    <property type="entry name" value="CONSERVED PROTEIN"/>
    <property type="match status" value="1"/>
</dbReference>
<evidence type="ECO:0000259" key="1">
    <source>
        <dbReference type="PROSITE" id="PS50995"/>
    </source>
</evidence>
<protein>
    <submittedName>
        <fullName evidence="2">DNA-binding transcriptional regulator, MarR family</fullName>
    </submittedName>
</protein>
<dbReference type="InterPro" id="IPR036390">
    <property type="entry name" value="WH_DNA-bd_sf"/>
</dbReference>
<dbReference type="Pfam" id="PF01047">
    <property type="entry name" value="MarR"/>
    <property type="match status" value="1"/>
</dbReference>
<dbReference type="GO" id="GO:0003677">
    <property type="term" value="F:DNA binding"/>
    <property type="evidence" value="ECO:0007669"/>
    <property type="project" value="UniProtKB-KW"/>
</dbReference>
<reference evidence="2 3" key="1">
    <citation type="submission" date="2017-06" db="EMBL/GenBank/DDBJ databases">
        <authorList>
            <person name="Kim H.J."/>
            <person name="Triplett B.A."/>
        </authorList>
    </citation>
    <scope>NUCLEOTIDE SEQUENCE [LARGE SCALE GENOMIC DNA]</scope>
    <source>
        <strain evidence="2 3">DSM 43151</strain>
    </source>
</reference>
<evidence type="ECO:0000313" key="2">
    <source>
        <dbReference type="EMBL" id="SNS35082.1"/>
    </source>
</evidence>
<proteinExistence type="predicted"/>
<organism evidence="2 3">
    <name type="scientific">Actinoplanes regularis</name>
    <dbReference type="NCBI Taxonomy" id="52697"/>
    <lineage>
        <taxon>Bacteria</taxon>
        <taxon>Bacillati</taxon>
        <taxon>Actinomycetota</taxon>
        <taxon>Actinomycetes</taxon>
        <taxon>Micromonosporales</taxon>
        <taxon>Micromonosporaceae</taxon>
        <taxon>Actinoplanes</taxon>
    </lineage>
</organism>
<dbReference type="GO" id="GO:0003700">
    <property type="term" value="F:DNA-binding transcription factor activity"/>
    <property type="evidence" value="ECO:0007669"/>
    <property type="project" value="InterPro"/>
</dbReference>
<dbReference type="PANTHER" id="PTHR39515:SF2">
    <property type="entry name" value="HTH-TYPE TRANSCRIPTIONAL REGULATOR RV0880"/>
    <property type="match status" value="1"/>
</dbReference>
<keyword evidence="3" id="KW-1185">Reference proteome</keyword>
<dbReference type="EMBL" id="FZNR01000014">
    <property type="protein sequence ID" value="SNS35082.1"/>
    <property type="molecule type" value="Genomic_DNA"/>
</dbReference>
<dbReference type="RefSeq" id="WP_089296595.1">
    <property type="nucleotide sequence ID" value="NZ_BOMU01000070.1"/>
</dbReference>
<dbReference type="AlphaFoldDB" id="A0A239DTQ0"/>
<sequence length="160" mass="17092">MGGGESRGSQLLPVLSQLVRFLRELEGPDNPSSVALSVLRLLDDDGPGRVTDLARLTRASQPGMTQLIGRLEKSGLVRRVPDPTDGRGVLVEVTQEGRELRARTYAHYAATLDQLFDRLSPEDGDAILRAVPALVRLAEAGQVGSGGEVGSQPEQLKTSP</sequence>
<dbReference type="PROSITE" id="PS50995">
    <property type="entry name" value="HTH_MARR_2"/>
    <property type="match status" value="1"/>
</dbReference>
<accession>A0A239DTQ0</accession>
<name>A0A239DTQ0_9ACTN</name>
<dbReference type="InterPro" id="IPR036388">
    <property type="entry name" value="WH-like_DNA-bd_sf"/>
</dbReference>